<comment type="caution">
    <text evidence="1">The sequence shown here is derived from an EMBL/GenBank/DDBJ whole genome shotgun (WGS) entry which is preliminary data.</text>
</comment>
<evidence type="ECO:0000313" key="1">
    <source>
        <dbReference type="EMBL" id="KAH7914607.1"/>
    </source>
</evidence>
<name>A0ACB8AMX2_9AGAM</name>
<organism evidence="1 2">
    <name type="scientific">Hygrophoropsis aurantiaca</name>
    <dbReference type="NCBI Taxonomy" id="72124"/>
    <lineage>
        <taxon>Eukaryota</taxon>
        <taxon>Fungi</taxon>
        <taxon>Dikarya</taxon>
        <taxon>Basidiomycota</taxon>
        <taxon>Agaricomycotina</taxon>
        <taxon>Agaricomycetes</taxon>
        <taxon>Agaricomycetidae</taxon>
        <taxon>Boletales</taxon>
        <taxon>Coniophorineae</taxon>
        <taxon>Hygrophoropsidaceae</taxon>
        <taxon>Hygrophoropsis</taxon>
    </lineage>
</organism>
<keyword evidence="2" id="KW-1185">Reference proteome</keyword>
<protein>
    <submittedName>
        <fullName evidence="1">Uncharacterized protein</fullName>
    </submittedName>
</protein>
<gene>
    <name evidence="1" type="ORF">BJ138DRAFT_1110408</name>
</gene>
<sequence>MASLKAGEYRVSSHLRHLPISEENPDRRDGGAHKIIVVPESGLVMNNDAYDTAPAKWVLEPKDEDSFIVKVNNRPIGTSNEGLFSTPDPKKAEEWVILQHGYRGSYTIETADRKAGWKLDSDLSPNPNIKVGRLDKLPGFPPRYPSSQLFDFALVEAY</sequence>
<proteinExistence type="predicted"/>
<accession>A0ACB8AMX2</accession>
<dbReference type="Proteomes" id="UP000790377">
    <property type="component" value="Unassembled WGS sequence"/>
</dbReference>
<reference evidence="1" key="1">
    <citation type="journal article" date="2021" name="New Phytol.">
        <title>Evolutionary innovations through gain and loss of genes in the ectomycorrhizal Boletales.</title>
        <authorList>
            <person name="Wu G."/>
            <person name="Miyauchi S."/>
            <person name="Morin E."/>
            <person name="Kuo A."/>
            <person name="Drula E."/>
            <person name="Varga T."/>
            <person name="Kohler A."/>
            <person name="Feng B."/>
            <person name="Cao Y."/>
            <person name="Lipzen A."/>
            <person name="Daum C."/>
            <person name="Hundley H."/>
            <person name="Pangilinan J."/>
            <person name="Johnson J."/>
            <person name="Barry K."/>
            <person name="LaButti K."/>
            <person name="Ng V."/>
            <person name="Ahrendt S."/>
            <person name="Min B."/>
            <person name="Choi I.G."/>
            <person name="Park H."/>
            <person name="Plett J.M."/>
            <person name="Magnuson J."/>
            <person name="Spatafora J.W."/>
            <person name="Nagy L.G."/>
            <person name="Henrissat B."/>
            <person name="Grigoriev I.V."/>
            <person name="Yang Z.L."/>
            <person name="Xu J."/>
            <person name="Martin F.M."/>
        </authorList>
    </citation>
    <scope>NUCLEOTIDE SEQUENCE</scope>
    <source>
        <strain evidence="1">ATCC 28755</strain>
    </source>
</reference>
<dbReference type="EMBL" id="MU267611">
    <property type="protein sequence ID" value="KAH7914607.1"/>
    <property type="molecule type" value="Genomic_DNA"/>
</dbReference>
<evidence type="ECO:0000313" key="2">
    <source>
        <dbReference type="Proteomes" id="UP000790377"/>
    </source>
</evidence>